<gene>
    <name evidence="10" type="ORF">K788_0000773</name>
</gene>
<feature type="domain" description="Major facilitator superfamily (MFS) profile" evidence="9">
    <location>
        <begin position="34"/>
        <end position="446"/>
    </location>
</feature>
<evidence type="ECO:0000313" key="11">
    <source>
        <dbReference type="Proteomes" id="UP000019146"/>
    </source>
</evidence>
<proteinExistence type="predicted"/>
<evidence type="ECO:0000313" key="10">
    <source>
        <dbReference type="EMBL" id="ALL68117.1"/>
    </source>
</evidence>
<evidence type="ECO:0000256" key="3">
    <source>
        <dbReference type="ARBA" id="ARBA00022692"/>
    </source>
</evidence>
<dbReference type="PROSITE" id="PS50850">
    <property type="entry name" value="MFS"/>
    <property type="match status" value="1"/>
</dbReference>
<feature type="transmembrane region" description="Helical" evidence="8">
    <location>
        <begin position="34"/>
        <end position="58"/>
    </location>
</feature>
<dbReference type="InterPro" id="IPR011701">
    <property type="entry name" value="MFS"/>
</dbReference>
<evidence type="ECO:0000256" key="1">
    <source>
        <dbReference type="ARBA" id="ARBA00004141"/>
    </source>
</evidence>
<feature type="transmembrane region" description="Helical" evidence="8">
    <location>
        <begin position="302"/>
        <end position="320"/>
    </location>
</feature>
<evidence type="ECO:0000256" key="7">
    <source>
        <dbReference type="ARBA" id="ARBA00074139"/>
    </source>
</evidence>
<accession>A0A0N7JV36</accession>
<dbReference type="EMBL" id="CP012747">
    <property type="protein sequence ID" value="ALL68117.1"/>
    <property type="molecule type" value="Genomic_DNA"/>
</dbReference>
<dbReference type="InterPro" id="IPR036259">
    <property type="entry name" value="MFS_trans_sf"/>
</dbReference>
<feature type="transmembrane region" description="Helical" evidence="8">
    <location>
        <begin position="358"/>
        <end position="377"/>
    </location>
</feature>
<feature type="transmembrane region" description="Helical" evidence="8">
    <location>
        <begin position="389"/>
        <end position="412"/>
    </location>
</feature>
<dbReference type="AlphaFoldDB" id="A0A0N7JV36"/>
<comment type="subcellular location">
    <subcellularLocation>
        <location evidence="1">Membrane</location>
        <topology evidence="1">Multi-pass membrane protein</topology>
    </subcellularLocation>
</comment>
<dbReference type="PANTHER" id="PTHR43791:SF102">
    <property type="entry name" value="4-HYDROXYPHENYLACETATE CATABOLISM PROTEIN"/>
    <property type="match status" value="1"/>
</dbReference>
<evidence type="ECO:0000256" key="4">
    <source>
        <dbReference type="ARBA" id="ARBA00022989"/>
    </source>
</evidence>
<feature type="transmembrane region" description="Helical" evidence="8">
    <location>
        <begin position="424"/>
        <end position="443"/>
    </location>
</feature>
<evidence type="ECO:0000256" key="5">
    <source>
        <dbReference type="ARBA" id="ARBA00023136"/>
    </source>
</evidence>
<dbReference type="Pfam" id="PF07690">
    <property type="entry name" value="MFS_1"/>
    <property type="match status" value="1"/>
</dbReference>
<sequence>MDTSSPAGSLHATPATTAPHAHEQPVIAKVSRHLLGFLFVLFFFSFLDRINIGFAGLTMMKDLGLTSTQFGLATTLFYVAYIAFGIPGNVVLARIGARRWIGTIMIAWGLASTATMFASSPGTLYVLRVLVGVTEAGFLPGILLYLTYWFPAAYRARANALFMIAMPVTAAVGSALSGFILGLDGTLGLKGWQWLFLLEGLPSAILGLAVYAYLDDSPQQARWLDDEEKRTLAATLAAEHRQGVAVDARASREKSIVSELLSPAVVKFAIAYFCLVNTLAMVAVWTPLIVKSFSADASNRTIGLLAAIPQVCTIVAMIWWGRRSDRKQERKWHLMIPMLFSAAGWLCTAYSANPAMRMAGVCLASAGSYTAMSIFWTTPDHALSFRARAIGIAVINATGNISSALNPLIVGWLKDATHSFSAGLVYSAVLLVIGVIIVTLLPMDKREAPHARLA</sequence>
<feature type="transmembrane region" description="Helical" evidence="8">
    <location>
        <begin position="70"/>
        <end position="93"/>
    </location>
</feature>
<dbReference type="CDD" id="cd17319">
    <property type="entry name" value="MFS_ExuT_GudP_like"/>
    <property type="match status" value="1"/>
</dbReference>
<dbReference type="PANTHER" id="PTHR43791">
    <property type="entry name" value="PERMEASE-RELATED"/>
    <property type="match status" value="1"/>
</dbReference>
<name>A0A0N7JV36_9BURK</name>
<dbReference type="GeneID" id="69971868"/>
<dbReference type="SUPFAM" id="SSF103473">
    <property type="entry name" value="MFS general substrate transporter"/>
    <property type="match status" value="1"/>
</dbReference>
<dbReference type="Gene3D" id="1.20.1250.20">
    <property type="entry name" value="MFS general substrate transporter like domains"/>
    <property type="match status" value="2"/>
</dbReference>
<protein>
    <recommendedName>
        <fullName evidence="7">Putative tartrate transporter</fullName>
    </recommendedName>
</protein>
<evidence type="ECO:0000256" key="6">
    <source>
        <dbReference type="ARBA" id="ARBA00058119"/>
    </source>
</evidence>
<feature type="transmembrane region" description="Helical" evidence="8">
    <location>
        <begin position="100"/>
        <end position="119"/>
    </location>
</feature>
<comment type="function">
    <text evidence="6">Component of the tartrate utilization system and may allow entry of tartrate and tartrate dehydrogenase.</text>
</comment>
<feature type="transmembrane region" description="Helical" evidence="8">
    <location>
        <begin position="125"/>
        <end position="148"/>
    </location>
</feature>
<organism evidence="10 11">
    <name type="scientific">Paraburkholderia caribensis MBA4</name>
    <dbReference type="NCBI Taxonomy" id="1323664"/>
    <lineage>
        <taxon>Bacteria</taxon>
        <taxon>Pseudomonadati</taxon>
        <taxon>Pseudomonadota</taxon>
        <taxon>Betaproteobacteria</taxon>
        <taxon>Burkholderiales</taxon>
        <taxon>Burkholderiaceae</taxon>
        <taxon>Paraburkholderia</taxon>
    </lineage>
</organism>
<keyword evidence="2" id="KW-0813">Transport</keyword>
<evidence type="ECO:0000259" key="9">
    <source>
        <dbReference type="PROSITE" id="PS50850"/>
    </source>
</evidence>
<dbReference type="GO" id="GO:0022857">
    <property type="term" value="F:transmembrane transporter activity"/>
    <property type="evidence" value="ECO:0007669"/>
    <property type="project" value="InterPro"/>
</dbReference>
<evidence type="ECO:0000256" key="8">
    <source>
        <dbReference type="SAM" id="Phobius"/>
    </source>
</evidence>
<dbReference type="RefSeq" id="WP_035998885.1">
    <property type="nucleotide sequence ID" value="NZ_CP012747.1"/>
</dbReference>
<dbReference type="GO" id="GO:0005886">
    <property type="term" value="C:plasma membrane"/>
    <property type="evidence" value="ECO:0007669"/>
    <property type="project" value="TreeGrafter"/>
</dbReference>
<reference evidence="10 11" key="1">
    <citation type="journal article" date="2014" name="Genome Announc.">
        <title>Draft Genome Sequence of the Haloacid-Degrading Burkholderia caribensis Strain MBA4.</title>
        <authorList>
            <person name="Pan Y."/>
            <person name="Kong K.F."/>
            <person name="Tsang J.S."/>
        </authorList>
    </citation>
    <scope>NUCLEOTIDE SEQUENCE [LARGE SCALE GENOMIC DNA]</scope>
    <source>
        <strain evidence="10 11">MBA4</strain>
    </source>
</reference>
<feature type="transmembrane region" description="Helical" evidence="8">
    <location>
        <begin position="160"/>
        <end position="182"/>
    </location>
</feature>
<evidence type="ECO:0000256" key="2">
    <source>
        <dbReference type="ARBA" id="ARBA00022448"/>
    </source>
</evidence>
<feature type="transmembrane region" description="Helical" evidence="8">
    <location>
        <begin position="194"/>
        <end position="214"/>
    </location>
</feature>
<keyword evidence="3 8" id="KW-0812">Transmembrane</keyword>
<dbReference type="FunFam" id="1.20.1250.20:FF:000018">
    <property type="entry name" value="MFS transporter permease"/>
    <property type="match status" value="1"/>
</dbReference>
<feature type="transmembrane region" description="Helical" evidence="8">
    <location>
        <begin position="332"/>
        <end position="352"/>
    </location>
</feature>
<feature type="transmembrane region" description="Helical" evidence="8">
    <location>
        <begin position="269"/>
        <end position="290"/>
    </location>
</feature>
<dbReference type="InterPro" id="IPR020846">
    <property type="entry name" value="MFS_dom"/>
</dbReference>
<dbReference type="Proteomes" id="UP000019146">
    <property type="component" value="Chromosome 2"/>
</dbReference>
<keyword evidence="5 8" id="KW-0472">Membrane</keyword>
<dbReference type="KEGG" id="bcai:K788_0000773"/>
<keyword evidence="4 8" id="KW-1133">Transmembrane helix</keyword>
<dbReference type="FunFam" id="1.20.1250.20:FF:000126">
    <property type="entry name" value="MFS transporter permease"/>
    <property type="match status" value="1"/>
</dbReference>